<dbReference type="Proteomes" id="UP000539111">
    <property type="component" value="Unassembled WGS sequence"/>
</dbReference>
<name>A0A7Z0IIH3_9MICO</name>
<proteinExistence type="predicted"/>
<dbReference type="AlphaFoldDB" id="A0A7Z0IIH3"/>
<keyword evidence="3" id="KW-1185">Reference proteome</keyword>
<reference evidence="2 3" key="1">
    <citation type="submission" date="2020-07" db="EMBL/GenBank/DDBJ databases">
        <title>Sequencing the genomes of 1000 actinobacteria strains.</title>
        <authorList>
            <person name="Klenk H.-P."/>
        </authorList>
    </citation>
    <scope>NUCLEOTIDE SEQUENCE [LARGE SCALE GENOMIC DNA]</scope>
    <source>
        <strain evidence="2 3">DSM 26341</strain>
    </source>
</reference>
<evidence type="ECO:0000313" key="2">
    <source>
        <dbReference type="EMBL" id="NYI68508.1"/>
    </source>
</evidence>
<evidence type="ECO:0008006" key="4">
    <source>
        <dbReference type="Google" id="ProtNLM"/>
    </source>
</evidence>
<evidence type="ECO:0000256" key="1">
    <source>
        <dbReference type="SAM" id="MobiDB-lite"/>
    </source>
</evidence>
<protein>
    <recommendedName>
        <fullName evidence="4">Acetone carboxylase</fullName>
    </recommendedName>
</protein>
<comment type="caution">
    <text evidence="2">The sequence shown here is derived from an EMBL/GenBank/DDBJ whole genome shotgun (WGS) entry which is preliminary data.</text>
</comment>
<gene>
    <name evidence="2" type="ORF">BJY26_002814</name>
</gene>
<evidence type="ECO:0000313" key="3">
    <source>
        <dbReference type="Proteomes" id="UP000539111"/>
    </source>
</evidence>
<sequence length="93" mass="10588">MSQAAGSPEELFGLSQQPDVRSPAADQRQCSRKGCREQASWALLWNNPRIHTPSRRKVWLACAEHRDWLEEYLASRALWKQTVRVDDIPGDAG</sequence>
<organism evidence="2 3">
    <name type="scientific">Spelaeicoccus albus</name>
    <dbReference type="NCBI Taxonomy" id="1280376"/>
    <lineage>
        <taxon>Bacteria</taxon>
        <taxon>Bacillati</taxon>
        <taxon>Actinomycetota</taxon>
        <taxon>Actinomycetes</taxon>
        <taxon>Micrococcales</taxon>
        <taxon>Brevibacteriaceae</taxon>
        <taxon>Spelaeicoccus</taxon>
    </lineage>
</organism>
<accession>A0A7Z0IIH3</accession>
<feature type="region of interest" description="Disordered" evidence="1">
    <location>
        <begin position="1"/>
        <end position="31"/>
    </location>
</feature>
<dbReference type="EMBL" id="JACBZP010000001">
    <property type="protein sequence ID" value="NYI68508.1"/>
    <property type="molecule type" value="Genomic_DNA"/>
</dbReference>